<feature type="region of interest" description="Disordered" evidence="3">
    <location>
        <begin position="477"/>
        <end position="533"/>
    </location>
</feature>
<dbReference type="EMBL" id="QGKV02000759">
    <property type="protein sequence ID" value="KAF3567705.1"/>
    <property type="molecule type" value="Genomic_DNA"/>
</dbReference>
<dbReference type="PANTHER" id="PTHR13681:SF24">
    <property type="entry name" value="TUDOR DOMAIN-CONTAINING PROTEIN 3"/>
    <property type="match status" value="1"/>
</dbReference>
<feature type="compositionally biased region" description="Polar residues" evidence="3">
    <location>
        <begin position="195"/>
        <end position="205"/>
    </location>
</feature>
<protein>
    <recommendedName>
        <fullName evidence="4">RecQ mediated genome instability protein 1 OB-fold domain-containing protein</fullName>
    </recommendedName>
</protein>
<reference evidence="5 6" key="1">
    <citation type="journal article" date="2020" name="BMC Genomics">
        <title>Intraspecific diversification of the crop wild relative Brassica cretica Lam. using demographic model selection.</title>
        <authorList>
            <person name="Kioukis A."/>
            <person name="Michalopoulou V.A."/>
            <person name="Briers L."/>
            <person name="Pirintsos S."/>
            <person name="Studholme D.J."/>
            <person name="Pavlidis P."/>
            <person name="Sarris P.F."/>
        </authorList>
    </citation>
    <scope>NUCLEOTIDE SEQUENCE [LARGE SCALE GENOMIC DNA]</scope>
    <source>
        <strain evidence="6">cv. PFS-1207/04</strain>
    </source>
</reference>
<feature type="domain" description="RecQ mediated genome instability protein 1 OB-fold" evidence="4">
    <location>
        <begin position="249"/>
        <end position="351"/>
    </location>
</feature>
<keyword evidence="2" id="KW-0539">Nucleus</keyword>
<dbReference type="SMART" id="SM01161">
    <property type="entry name" value="DUF1767"/>
    <property type="match status" value="2"/>
</dbReference>
<evidence type="ECO:0000313" key="6">
    <source>
        <dbReference type="Proteomes" id="UP000266723"/>
    </source>
</evidence>
<gene>
    <name evidence="5" type="ORF">DY000_02018381</name>
</gene>
<dbReference type="Pfam" id="PF08585">
    <property type="entry name" value="RMI1_N_C"/>
    <property type="match status" value="2"/>
</dbReference>
<dbReference type="PANTHER" id="PTHR13681">
    <property type="entry name" value="SURVIVAL OF MOTOR NEURON-RELATED-SPLICING FACTOR 30-RELATED"/>
    <property type="match status" value="1"/>
</dbReference>
<feature type="region of interest" description="Disordered" evidence="3">
    <location>
        <begin position="195"/>
        <end position="217"/>
    </location>
</feature>
<feature type="compositionally biased region" description="Polar residues" evidence="3">
    <location>
        <begin position="357"/>
        <end position="367"/>
    </location>
</feature>
<proteinExistence type="predicted"/>
<dbReference type="Proteomes" id="UP000266723">
    <property type="component" value="Unassembled WGS sequence"/>
</dbReference>
<feature type="domain" description="RecQ mediated genome instability protein 1 OB-fold" evidence="4">
    <location>
        <begin position="87"/>
        <end position="189"/>
    </location>
</feature>
<dbReference type="InterPro" id="IPR013894">
    <property type="entry name" value="RMI1_OB"/>
</dbReference>
<dbReference type="InterPro" id="IPR042470">
    <property type="entry name" value="RMI1_N_C_sf"/>
</dbReference>
<organism evidence="5 6">
    <name type="scientific">Brassica cretica</name>
    <name type="common">Mustard</name>
    <dbReference type="NCBI Taxonomy" id="69181"/>
    <lineage>
        <taxon>Eukaryota</taxon>
        <taxon>Viridiplantae</taxon>
        <taxon>Streptophyta</taxon>
        <taxon>Embryophyta</taxon>
        <taxon>Tracheophyta</taxon>
        <taxon>Spermatophyta</taxon>
        <taxon>Magnoliopsida</taxon>
        <taxon>eudicotyledons</taxon>
        <taxon>Gunneridae</taxon>
        <taxon>Pentapetalae</taxon>
        <taxon>rosids</taxon>
        <taxon>malvids</taxon>
        <taxon>Brassicales</taxon>
        <taxon>Brassicaceae</taxon>
        <taxon>Brassiceae</taxon>
        <taxon>Brassica</taxon>
    </lineage>
</organism>
<evidence type="ECO:0000259" key="4">
    <source>
        <dbReference type="Pfam" id="PF08585"/>
    </source>
</evidence>
<feature type="compositionally biased region" description="Basic residues" evidence="3">
    <location>
        <begin position="581"/>
        <end position="604"/>
    </location>
</feature>
<sequence>MEEGTSSSSAAGNTSTAVINSLTTRGWCFKDADYLKPLVIQISSVIGGTNQTGAIVDSVEAELLNMDIRLIGGKSLPDATELRRCSHLQGPKVLQISSVRDVTKSSAEEFLGSSTGKRVLKLVLTDGKIEISALEYSHIPSLNNDVTPGTKVRLENKAVVRDGLVCLTPKEVTVLGGHVQSLFEEWQMKRKYASLSRSSGRQSQEGKAGDGPPPFEELQIRAGYHQRGKQRLIGGKSLPDATELRRCSHLQGPKVLQISSVRDVTKSSAEEFLGSSTGKRVLKLVLTDGKIEISALEYSHIPSLNNDVTPGTKVRLENKAVVRDGLVCLTPKEVTVLGGHVQSLFEEWQMKRKYASLSRSSGRQSQEGKAGDGPPPFEELQIRAGYHQRDSYKTTSRTIVPTAAQHTGGEKGETSEVYGNKIGADKNLQKSSADSDSKVSVKVENQEKPSSSDTRPKQAVEAVPLQNQAAAQVLLEKMKHSSSNERQYRGRRGRGRGRGREEDDSAVLTLEEWEKRKTSGGAVAAADNPSDTTRDEDLAWQLQNQFDLEDSYGQEVHGTGVADIRMNMFDYGRTDESFGHGRGRGGRGRGRGRGRGHRRGGGRF</sequence>
<comment type="caution">
    <text evidence="5">The sequence shown here is derived from an EMBL/GenBank/DDBJ whole genome shotgun (WGS) entry which is preliminary data.</text>
</comment>
<evidence type="ECO:0000256" key="1">
    <source>
        <dbReference type="ARBA" id="ARBA00004123"/>
    </source>
</evidence>
<keyword evidence="6" id="KW-1185">Reference proteome</keyword>
<name>A0ABQ7D9K8_BRACR</name>
<feature type="compositionally biased region" description="Basic and acidic residues" evidence="3">
    <location>
        <begin position="477"/>
        <end position="488"/>
    </location>
</feature>
<feature type="region of interest" description="Disordered" evidence="3">
    <location>
        <begin position="357"/>
        <end position="459"/>
    </location>
</feature>
<evidence type="ECO:0000313" key="5">
    <source>
        <dbReference type="EMBL" id="KAF3567705.1"/>
    </source>
</evidence>
<dbReference type="Gene3D" id="2.40.50.770">
    <property type="entry name" value="RecQ-mediated genome instability protein Rmi1, C-terminal domain"/>
    <property type="match status" value="2"/>
</dbReference>
<feature type="compositionally biased region" description="Basic and acidic residues" evidence="3">
    <location>
        <begin position="423"/>
        <end position="447"/>
    </location>
</feature>
<evidence type="ECO:0000256" key="2">
    <source>
        <dbReference type="ARBA" id="ARBA00023242"/>
    </source>
</evidence>
<accession>A0ABQ7D9K8</accession>
<evidence type="ECO:0000256" key="3">
    <source>
        <dbReference type="SAM" id="MobiDB-lite"/>
    </source>
</evidence>
<comment type="subcellular location">
    <subcellularLocation>
        <location evidence="1">Nucleus</location>
    </subcellularLocation>
</comment>
<feature type="region of interest" description="Disordered" evidence="3">
    <location>
        <begin position="576"/>
        <end position="604"/>
    </location>
</feature>